<evidence type="ECO:0000256" key="11">
    <source>
        <dbReference type="ARBA" id="ARBA00061399"/>
    </source>
</evidence>
<dbReference type="Pfam" id="PF03461">
    <property type="entry name" value="TRCF"/>
    <property type="match status" value="1"/>
</dbReference>
<dbReference type="InterPro" id="IPR004576">
    <property type="entry name" value="Mfd"/>
</dbReference>
<keyword evidence="4 13" id="KW-0227">DNA damage</keyword>
<keyword evidence="3 13" id="KW-0547">Nucleotide-binding</keyword>
<evidence type="ECO:0000256" key="10">
    <source>
        <dbReference type="ARBA" id="ARBA00061104"/>
    </source>
</evidence>
<evidence type="ECO:0000259" key="14">
    <source>
        <dbReference type="PROSITE" id="PS51192"/>
    </source>
</evidence>
<dbReference type="HAMAP" id="MF_00969">
    <property type="entry name" value="TRCF"/>
    <property type="match status" value="1"/>
</dbReference>
<evidence type="ECO:0000256" key="6">
    <source>
        <dbReference type="ARBA" id="ARBA00022806"/>
    </source>
</evidence>
<dbReference type="InterPro" id="IPR047112">
    <property type="entry name" value="RecG/Mfd"/>
</dbReference>
<dbReference type="GO" id="GO:0005737">
    <property type="term" value="C:cytoplasm"/>
    <property type="evidence" value="ECO:0007669"/>
    <property type="project" value="UniProtKB-SubCell"/>
</dbReference>
<keyword evidence="9 13" id="KW-0234">DNA repair</keyword>
<dbReference type="Pfam" id="PF00271">
    <property type="entry name" value="Helicase_C"/>
    <property type="match status" value="1"/>
</dbReference>
<gene>
    <name evidence="13 16" type="primary">mfd</name>
    <name evidence="16" type="ORF">PITCH_A2030104</name>
</gene>
<dbReference type="FunFam" id="3.40.50.300:FF:000546">
    <property type="entry name" value="Transcription-repair-coupling factor"/>
    <property type="match status" value="1"/>
</dbReference>
<organism evidence="16">
    <name type="scientific">uncultured Desulfobacterium sp</name>
    <dbReference type="NCBI Taxonomy" id="201089"/>
    <lineage>
        <taxon>Bacteria</taxon>
        <taxon>Pseudomonadati</taxon>
        <taxon>Thermodesulfobacteriota</taxon>
        <taxon>Desulfobacteria</taxon>
        <taxon>Desulfobacterales</taxon>
        <taxon>Desulfobacteriaceae</taxon>
        <taxon>Desulfobacterium</taxon>
        <taxon>environmental samples</taxon>
    </lineage>
</organism>
<evidence type="ECO:0000259" key="15">
    <source>
        <dbReference type="PROSITE" id="PS51194"/>
    </source>
</evidence>
<dbReference type="NCBIfam" id="TIGR00580">
    <property type="entry name" value="mfd"/>
    <property type="match status" value="1"/>
</dbReference>
<dbReference type="GO" id="GO:0016787">
    <property type="term" value="F:hydrolase activity"/>
    <property type="evidence" value="ECO:0007669"/>
    <property type="project" value="UniProtKB-KW"/>
</dbReference>
<keyword evidence="7 13" id="KW-0067">ATP-binding</keyword>
<evidence type="ECO:0000256" key="1">
    <source>
        <dbReference type="ARBA" id="ARBA00004496"/>
    </source>
</evidence>
<dbReference type="SUPFAM" id="SSF52540">
    <property type="entry name" value="P-loop containing nucleoside triphosphate hydrolases"/>
    <property type="match status" value="4"/>
</dbReference>
<dbReference type="PROSITE" id="PS51192">
    <property type="entry name" value="HELICASE_ATP_BIND_1"/>
    <property type="match status" value="1"/>
</dbReference>
<accession>A0A445MWV3</accession>
<comment type="similarity">
    <text evidence="11 13">In the C-terminal section; belongs to the helicase family. RecG subfamily.</text>
</comment>
<dbReference type="InterPro" id="IPR036101">
    <property type="entry name" value="CarD-like/TRCF_RID_sf"/>
</dbReference>
<dbReference type="Pfam" id="PF17757">
    <property type="entry name" value="UvrB_inter"/>
    <property type="match status" value="1"/>
</dbReference>
<dbReference type="Gene3D" id="3.40.50.300">
    <property type="entry name" value="P-loop containing nucleotide triphosphate hydrolases"/>
    <property type="match status" value="2"/>
</dbReference>
<proteinExistence type="inferred from homology"/>
<evidence type="ECO:0000256" key="2">
    <source>
        <dbReference type="ARBA" id="ARBA00022490"/>
    </source>
</evidence>
<evidence type="ECO:0000256" key="7">
    <source>
        <dbReference type="ARBA" id="ARBA00022840"/>
    </source>
</evidence>
<evidence type="ECO:0000256" key="13">
    <source>
        <dbReference type="HAMAP-Rule" id="MF_00969"/>
    </source>
</evidence>
<dbReference type="InterPro" id="IPR027417">
    <property type="entry name" value="P-loop_NTPase"/>
</dbReference>
<keyword evidence="5 13" id="KW-0378">Hydrolase</keyword>
<dbReference type="PANTHER" id="PTHR47964:SF1">
    <property type="entry name" value="ATP-DEPENDENT DNA HELICASE HOMOLOG RECG, CHLOROPLASTIC"/>
    <property type="match status" value="1"/>
</dbReference>
<dbReference type="SMART" id="SM01058">
    <property type="entry name" value="CarD_TRCF"/>
    <property type="match status" value="1"/>
</dbReference>
<dbReference type="InterPro" id="IPR001650">
    <property type="entry name" value="Helicase_C-like"/>
</dbReference>
<dbReference type="SUPFAM" id="SSF141259">
    <property type="entry name" value="CarD-like"/>
    <property type="match status" value="1"/>
</dbReference>
<dbReference type="Pfam" id="PF00270">
    <property type="entry name" value="DEAD"/>
    <property type="match status" value="1"/>
</dbReference>
<reference evidence="16" key="1">
    <citation type="submission" date="2018-01" db="EMBL/GenBank/DDBJ databases">
        <authorList>
            <person name="Regsiter A."/>
            <person name="William W."/>
        </authorList>
    </citation>
    <scope>NUCLEOTIDE SEQUENCE</scope>
    <source>
        <strain evidence="16">TRIP AH-1</strain>
    </source>
</reference>
<dbReference type="SUPFAM" id="SSF143517">
    <property type="entry name" value="TRCF domain-like"/>
    <property type="match status" value="1"/>
</dbReference>
<evidence type="ECO:0000256" key="8">
    <source>
        <dbReference type="ARBA" id="ARBA00023125"/>
    </source>
</evidence>
<keyword evidence="8 13" id="KW-0238">DNA-binding</keyword>
<evidence type="ECO:0000256" key="5">
    <source>
        <dbReference type="ARBA" id="ARBA00022801"/>
    </source>
</evidence>
<evidence type="ECO:0000256" key="4">
    <source>
        <dbReference type="ARBA" id="ARBA00022763"/>
    </source>
</evidence>
<evidence type="ECO:0000256" key="9">
    <source>
        <dbReference type="ARBA" id="ARBA00023204"/>
    </source>
</evidence>
<dbReference type="Pfam" id="PF02559">
    <property type="entry name" value="CarD_TRCF_RID"/>
    <property type="match status" value="1"/>
</dbReference>
<dbReference type="GO" id="GO:0005524">
    <property type="term" value="F:ATP binding"/>
    <property type="evidence" value="ECO:0007669"/>
    <property type="project" value="UniProtKB-UniRule"/>
</dbReference>
<dbReference type="GO" id="GO:0006355">
    <property type="term" value="P:regulation of DNA-templated transcription"/>
    <property type="evidence" value="ECO:0007669"/>
    <property type="project" value="UniProtKB-UniRule"/>
</dbReference>
<dbReference type="PROSITE" id="PS51194">
    <property type="entry name" value="HELICASE_CTER"/>
    <property type="match status" value="1"/>
</dbReference>
<dbReference type="SMART" id="SM00982">
    <property type="entry name" value="TRCF"/>
    <property type="match status" value="1"/>
</dbReference>
<dbReference type="PANTHER" id="PTHR47964">
    <property type="entry name" value="ATP-DEPENDENT DNA HELICASE HOMOLOG RECG, CHLOROPLASTIC"/>
    <property type="match status" value="1"/>
</dbReference>
<dbReference type="EMBL" id="OJIN01000117">
    <property type="protein sequence ID" value="SPD73960.1"/>
    <property type="molecule type" value="Genomic_DNA"/>
</dbReference>
<keyword evidence="6" id="KW-0347">Helicase</keyword>
<dbReference type="Gene3D" id="3.30.2060.10">
    <property type="entry name" value="Penicillin-binding protein 1b domain"/>
    <property type="match status" value="1"/>
</dbReference>
<evidence type="ECO:0000256" key="3">
    <source>
        <dbReference type="ARBA" id="ARBA00022741"/>
    </source>
</evidence>
<dbReference type="Gene3D" id="3.90.1150.50">
    <property type="entry name" value="Transcription-repair-coupling factor, D7 domain"/>
    <property type="match status" value="1"/>
</dbReference>
<dbReference type="GO" id="GO:0003678">
    <property type="term" value="F:DNA helicase activity"/>
    <property type="evidence" value="ECO:0007669"/>
    <property type="project" value="TreeGrafter"/>
</dbReference>
<name>A0A445MWV3_9BACT</name>
<evidence type="ECO:0000256" key="12">
    <source>
        <dbReference type="ARBA" id="ARBA00070128"/>
    </source>
</evidence>
<dbReference type="InterPro" id="IPR041471">
    <property type="entry name" value="UvrB_inter"/>
</dbReference>
<comment type="subcellular location">
    <subcellularLocation>
        <location evidence="1 13">Cytoplasm</location>
    </subcellularLocation>
</comment>
<comment type="function">
    <text evidence="13">Couples transcription and DNA repair by recognizing RNA polymerase (RNAP) stalled at DNA lesions. Mediates ATP-dependent release of RNAP and its truncated transcript from the DNA, and recruitment of nucleotide excision repair machinery to the damaged site.</text>
</comment>
<keyword evidence="2 13" id="KW-0963">Cytoplasm</keyword>
<dbReference type="InterPro" id="IPR003711">
    <property type="entry name" value="CarD-like/TRCF_RID"/>
</dbReference>
<dbReference type="Gene3D" id="2.40.10.170">
    <property type="match status" value="1"/>
</dbReference>
<dbReference type="CDD" id="cd17991">
    <property type="entry name" value="DEXHc_TRCF"/>
    <property type="match status" value="1"/>
</dbReference>
<sequence>MKYLDDLTALKGWINDGEKVLSVIGLSGSLQSYFFSRLSLGLKRPCLLILAEKKEAQRFYHELSFFLSAGEAGRPAGPVHLYEFPSYDISPLTGISPHRELAAARLQALYALLTEENSIVVTSLEAVSFRVLPKEALVRSLEYLEAGEDVERDSLLRRLEANGYQRVSIVEERGDYSVRGGVIDVYSPIYPMPVRLEFWGDRLESIRQFDPLSQRSLGHLQEMVLLPANEIIMDEPAIKRARSMGRLPRTQEEGTGFSGQEAWIAHFYEGLDTIFNYLPSNGLVTVIDLEHAGVSASKRIAERFQADVERYQKEAAERGVPFPIVEGNLVPFEEITANLDLRQRIEFSAIDFYSDDERGKKIHIKGEFFLEEGLSVCLTGKGRVSIAPLAERISKWLEDRARVVLVSRTEQQADRIIKILKNYDVNFAQIVESWAEVPSGPGLTVCIGRLSKGFTWSDIGLHVISEDEIFGPKKGLARREKAKREGINWTSFSQLKAGDFVVHEEHGIGRYEGLLNMEIRGKANDFVVIEYADNARLYIPADRINIIQKYAGADERNPKLDQLGGRSFDVAKEKAKNSVKRIARQLVELYALRSHRKGHAYSFPDNYFREFEATFEHEETPDQIKAIESVMDDMTSDKPMDRLICGDVGFGKTEIAVRAAFKAVMDGKQVAFLVPTTVLAEQHYETFRKRFQDYPVRVGILSRFKSRAEQTRILGELRTGKIDILIGTHRIIQKDVKFGDLGLLMIDEEQRFGVRQKEALKKFRALVDVLAITATPVPRTLQMSMMGVRDLSIIETPPEDRLSIQTHMSHYDESLIARAINFEVERGGQVFFVHNRVQTIDHAADQLRRFVPQARTEVAHGQMKPRDLEETMMRFLNREIDVLACSTIIESGLDIPSANTIIINEVDRLGLAQIYQLRGRVGRAKEKAYAYLLLSEGAVLTKDAEKRLKALMDFSHLGAGLHLAMHDLKIRGAGNILGFAQSGHISAVGYELYVKLIERAIAELKGEEWHDEINPEIVVDVPAFLPGDYVFDTDVRLNLYRRLSALIEKSELNEMEEEIKDRFGEPPREVRNLLDLMSVRILLKNNGITRLDVGPKSLTLTFSDQSNIDTERLVHLVNKRPTMFQFIDRNKLNVRTGPFEDPIDIKKIHQEIEQIVSA</sequence>
<dbReference type="Gene3D" id="3.40.50.11180">
    <property type="match status" value="1"/>
</dbReference>
<dbReference type="InterPro" id="IPR014001">
    <property type="entry name" value="Helicase_ATP-bd"/>
</dbReference>
<dbReference type="SMART" id="SM00487">
    <property type="entry name" value="DEXDc"/>
    <property type="match status" value="1"/>
</dbReference>
<feature type="domain" description="Helicase C-terminal" evidence="15">
    <location>
        <begin position="803"/>
        <end position="969"/>
    </location>
</feature>
<dbReference type="GO" id="GO:0003684">
    <property type="term" value="F:damaged DNA binding"/>
    <property type="evidence" value="ECO:0007669"/>
    <property type="project" value="InterPro"/>
</dbReference>
<dbReference type="InterPro" id="IPR011545">
    <property type="entry name" value="DEAD/DEAH_box_helicase_dom"/>
</dbReference>
<dbReference type="SMART" id="SM00490">
    <property type="entry name" value="HELICc"/>
    <property type="match status" value="1"/>
</dbReference>
<dbReference type="InterPro" id="IPR005118">
    <property type="entry name" value="TRCF_C"/>
</dbReference>
<dbReference type="GO" id="GO:0000716">
    <property type="term" value="P:transcription-coupled nucleotide-excision repair, DNA damage recognition"/>
    <property type="evidence" value="ECO:0007669"/>
    <property type="project" value="UniProtKB-UniRule"/>
</dbReference>
<evidence type="ECO:0000313" key="16">
    <source>
        <dbReference type="EMBL" id="SPD73960.1"/>
    </source>
</evidence>
<dbReference type="AlphaFoldDB" id="A0A445MWV3"/>
<comment type="similarity">
    <text evidence="10 13">In the N-terminal section; belongs to the UvrB family.</text>
</comment>
<dbReference type="EC" id="3.6.4.-" evidence="13"/>
<dbReference type="Gene3D" id="3.40.50.11140">
    <property type="match status" value="1"/>
</dbReference>
<feature type="domain" description="Helicase ATP-binding" evidence="14">
    <location>
        <begin position="633"/>
        <end position="794"/>
    </location>
</feature>
<protein>
    <recommendedName>
        <fullName evidence="12 13">Transcription-repair-coupling factor</fullName>
        <shortName evidence="13">TRCF</shortName>
        <ecNumber evidence="13">3.6.4.-</ecNumber>
    </recommendedName>
</protein>
<dbReference type="InterPro" id="IPR037235">
    <property type="entry name" value="TRCF-like_C_D7"/>
</dbReference>